<dbReference type="PROSITE" id="PS51450">
    <property type="entry name" value="LRR"/>
    <property type="match status" value="1"/>
</dbReference>
<reference evidence="2" key="1">
    <citation type="submission" date="2017-02" db="UniProtKB">
        <authorList>
            <consortium name="WormBaseParasite"/>
        </authorList>
    </citation>
    <scope>IDENTIFICATION</scope>
</reference>
<evidence type="ECO:0000313" key="2">
    <source>
        <dbReference type="WBParaSite" id="PTRK_0001104700.1"/>
    </source>
</evidence>
<name>A0A0N4ZRB2_PARTI</name>
<keyword evidence="1" id="KW-1185">Reference proteome</keyword>
<dbReference type="InterPro" id="IPR001611">
    <property type="entry name" value="Leu-rich_rpt"/>
</dbReference>
<proteinExistence type="predicted"/>
<accession>A0A0N4ZRB2</accession>
<dbReference type="WBParaSite" id="PTRK_0001104700.1">
    <property type="protein sequence ID" value="PTRK_0001104700.1"/>
    <property type="gene ID" value="PTRK_0001104700"/>
</dbReference>
<sequence>MSNTKFSLIRMHFLRNHLKEMINLTTLILDFNMINTLERFNQLCNSLNKDLKNLKMYNCLEMTIDYLLLLSNQCKQIEILSLNNIISETIQLRKVISTFGCLNGLYIDFGNFYNTMDILYALKHDGKDSYSLKWPEMNYLSIICNSLTPHEKILLDKIEKATPRKPGQFLINTISNTKNRNKRLKITIQKSLTYDGEFYKIFHDSFY</sequence>
<protein>
    <submittedName>
        <fullName evidence="2">Uncharacterized protein</fullName>
    </submittedName>
</protein>
<evidence type="ECO:0000313" key="1">
    <source>
        <dbReference type="Proteomes" id="UP000038045"/>
    </source>
</evidence>
<dbReference type="AlphaFoldDB" id="A0A0N4ZRB2"/>
<dbReference type="Proteomes" id="UP000038045">
    <property type="component" value="Unplaced"/>
</dbReference>
<organism evidence="1 2">
    <name type="scientific">Parastrongyloides trichosuri</name>
    <name type="common">Possum-specific nematode worm</name>
    <dbReference type="NCBI Taxonomy" id="131310"/>
    <lineage>
        <taxon>Eukaryota</taxon>
        <taxon>Metazoa</taxon>
        <taxon>Ecdysozoa</taxon>
        <taxon>Nematoda</taxon>
        <taxon>Chromadorea</taxon>
        <taxon>Rhabditida</taxon>
        <taxon>Tylenchina</taxon>
        <taxon>Panagrolaimomorpha</taxon>
        <taxon>Strongyloidoidea</taxon>
        <taxon>Strongyloididae</taxon>
        <taxon>Parastrongyloides</taxon>
    </lineage>
</organism>